<gene>
    <name evidence="1" type="ORF">B0H50_1225</name>
</gene>
<dbReference type="RefSeq" id="WP_106199294.1">
    <property type="nucleotide sequence ID" value="NZ_JAXEIU010000033.1"/>
</dbReference>
<evidence type="ECO:0000313" key="1">
    <source>
        <dbReference type="EMBL" id="PWK94230.1"/>
    </source>
</evidence>
<comment type="caution">
    <text evidence="1">The sequence shown here is derived from an EMBL/GenBank/DDBJ whole genome shotgun (WGS) entry which is preliminary data.</text>
</comment>
<sequence length="412" mass="47090">MLRYWIHLLQEKRLYCSTCNAITSHRILAREPFSIHAEIPPEIPLVCQCKICESFVIAFSHEIFFGTKNAKAEYAKLLSQNRLAPGDWVYVDGKQRPSLVDAVYKTQTEEIIDVEYDGQKEKLKRSILTQFNEKAPFGFRLLPAQVGETLLGDPIYHVLRKMIGVAIGSVFDKDVKKLVVQLENGKIVFITLPDEFQPLPDSILLRRLTERVQQRFPNLGNSIRLNVVHNVVYVYGSVSNLPDKEAIARFVKMQPNFRGVVDMLSVYCVGSPVSDEEISREAFRILENEKSPFFCNEVHVKENVLYINAYYFADAHLEKIKSDLHHILGLRDLKLELEEVPLPPPTMRKRAEILLATLKAKYTDCNFHVIPLSEGILVEGSVKNIWQKGAVNIFILQNSKGLKINTRLRVDA</sequence>
<keyword evidence="2" id="KW-1185">Reference proteome</keyword>
<reference evidence="1 2" key="1">
    <citation type="submission" date="2018-05" db="EMBL/GenBank/DDBJ databases">
        <title>Animal gut microbial communities from fecal samples from Wisconsin, USA.</title>
        <authorList>
            <person name="Neumann A."/>
        </authorList>
    </citation>
    <scope>NUCLEOTIDE SEQUENCE [LARGE SCALE GENOMIC DNA]</scope>
    <source>
        <strain evidence="1 2">UWS4</strain>
    </source>
</reference>
<organism evidence="1 2">
    <name type="scientific">Hallerella porci</name>
    <dbReference type="NCBI Taxonomy" id="1945871"/>
    <lineage>
        <taxon>Bacteria</taxon>
        <taxon>Pseudomonadati</taxon>
        <taxon>Fibrobacterota</taxon>
        <taxon>Fibrobacteria</taxon>
        <taxon>Fibrobacterales</taxon>
        <taxon>Fibrobacteraceae</taxon>
        <taxon>Hallerella</taxon>
    </lineage>
</organism>
<accession>A0ABX5LJ13</accession>
<dbReference type="Proteomes" id="UP000245523">
    <property type="component" value="Unassembled WGS sequence"/>
</dbReference>
<dbReference type="EMBL" id="QGHD01000022">
    <property type="protein sequence ID" value="PWK94230.1"/>
    <property type="molecule type" value="Genomic_DNA"/>
</dbReference>
<proteinExistence type="predicted"/>
<evidence type="ECO:0000313" key="2">
    <source>
        <dbReference type="Proteomes" id="UP000245523"/>
    </source>
</evidence>
<name>A0ABX5LJ13_9BACT</name>
<protein>
    <recommendedName>
        <fullName evidence="3">BON domain-containing protein</fullName>
    </recommendedName>
</protein>
<evidence type="ECO:0008006" key="3">
    <source>
        <dbReference type="Google" id="ProtNLM"/>
    </source>
</evidence>